<evidence type="ECO:0000313" key="3">
    <source>
        <dbReference type="Proteomes" id="UP000198644"/>
    </source>
</evidence>
<keyword evidence="1" id="KW-0472">Membrane</keyword>
<sequence>MYMDTVVIAGVGTVLLMVGFMAAVGAFVVWDAKKKAAGAGKHDSHHGR</sequence>
<keyword evidence="1" id="KW-1133">Transmembrane helix</keyword>
<dbReference type="EMBL" id="FOYW01000001">
    <property type="protein sequence ID" value="SFR43122.1"/>
    <property type="molecule type" value="Genomic_DNA"/>
</dbReference>
<dbReference type="AlphaFoldDB" id="A0A1I6GLM3"/>
<organism evidence="2 3">
    <name type="scientific">Marinobacter daqiaonensis</name>
    <dbReference type="NCBI Taxonomy" id="650891"/>
    <lineage>
        <taxon>Bacteria</taxon>
        <taxon>Pseudomonadati</taxon>
        <taxon>Pseudomonadota</taxon>
        <taxon>Gammaproteobacteria</taxon>
        <taxon>Pseudomonadales</taxon>
        <taxon>Marinobacteraceae</taxon>
        <taxon>Marinobacter</taxon>
    </lineage>
</organism>
<dbReference type="Proteomes" id="UP000198644">
    <property type="component" value="Unassembled WGS sequence"/>
</dbReference>
<keyword evidence="3" id="KW-1185">Reference proteome</keyword>
<gene>
    <name evidence="2" type="ORF">SAMN05216203_0247</name>
</gene>
<evidence type="ECO:0000313" key="2">
    <source>
        <dbReference type="EMBL" id="SFR43122.1"/>
    </source>
</evidence>
<feature type="transmembrane region" description="Helical" evidence="1">
    <location>
        <begin position="6"/>
        <end position="30"/>
    </location>
</feature>
<dbReference type="InterPro" id="IPR048085">
    <property type="entry name" value="Cyt_ox_CcoM-like"/>
</dbReference>
<name>A0A1I6GLM3_9GAMM</name>
<keyword evidence="1" id="KW-0812">Transmembrane</keyword>
<evidence type="ECO:0000256" key="1">
    <source>
        <dbReference type="SAM" id="Phobius"/>
    </source>
</evidence>
<proteinExistence type="predicted"/>
<reference evidence="2 3" key="1">
    <citation type="submission" date="2016-10" db="EMBL/GenBank/DDBJ databases">
        <authorList>
            <person name="de Groot N.N."/>
        </authorList>
    </citation>
    <scope>NUCLEOTIDE SEQUENCE [LARGE SCALE GENOMIC DNA]</scope>
    <source>
        <strain evidence="2 3">CGMCC 1.9167</strain>
    </source>
</reference>
<protein>
    <submittedName>
        <fullName evidence="2">Uncharacterized protein</fullName>
    </submittedName>
</protein>
<dbReference type="RefSeq" id="WP_167812659.1">
    <property type="nucleotide sequence ID" value="NZ_FOYW01000001.1"/>
</dbReference>
<accession>A0A1I6GLM3</accession>
<dbReference type="NCBIfam" id="NF041600">
    <property type="entry name" value="cyt_ox_CcoM"/>
    <property type="match status" value="1"/>
</dbReference>